<evidence type="ECO:0000313" key="3">
    <source>
        <dbReference type="Proteomes" id="UP000198802"/>
    </source>
</evidence>
<dbReference type="EMBL" id="FAOZ01000001">
    <property type="protein sequence ID" value="CUU53976.1"/>
    <property type="molecule type" value="Genomic_DNA"/>
</dbReference>
<dbReference type="RefSeq" id="WP_091271000.1">
    <property type="nucleotide sequence ID" value="NZ_FAOZ01000001.1"/>
</dbReference>
<dbReference type="SUPFAM" id="SSF51735">
    <property type="entry name" value="NAD(P)-binding Rossmann-fold domains"/>
    <property type="match status" value="1"/>
</dbReference>
<dbReference type="InterPro" id="IPR021295">
    <property type="entry name" value="DUF2867"/>
</dbReference>
<feature type="domain" description="NAD(P)-binding" evidence="1">
    <location>
        <begin position="7"/>
        <end position="161"/>
    </location>
</feature>
<evidence type="ECO:0000313" key="2">
    <source>
        <dbReference type="EMBL" id="CUU53976.1"/>
    </source>
</evidence>
<dbReference type="AlphaFoldDB" id="A0A0S4QGV0"/>
<accession>A0A0S4QGV0</accession>
<reference evidence="3" key="1">
    <citation type="submission" date="2015-11" db="EMBL/GenBank/DDBJ databases">
        <authorList>
            <person name="Varghese N."/>
        </authorList>
    </citation>
    <scope>NUCLEOTIDE SEQUENCE [LARGE SCALE GENOMIC DNA]</scope>
    <source>
        <strain evidence="3">DSM 45899</strain>
    </source>
</reference>
<dbReference type="GO" id="GO:0004029">
    <property type="term" value="F:aldehyde dehydrogenase (NAD+) activity"/>
    <property type="evidence" value="ECO:0007669"/>
    <property type="project" value="TreeGrafter"/>
</dbReference>
<dbReference type="InterPro" id="IPR036291">
    <property type="entry name" value="NAD(P)-bd_dom_sf"/>
</dbReference>
<proteinExistence type="predicted"/>
<dbReference type="PANTHER" id="PTHR48079">
    <property type="entry name" value="PROTEIN YEEZ"/>
    <property type="match status" value="1"/>
</dbReference>
<dbReference type="InterPro" id="IPR051783">
    <property type="entry name" value="NAD(P)-dependent_oxidoreduct"/>
</dbReference>
<keyword evidence="3" id="KW-1185">Reference proteome</keyword>
<protein>
    <submittedName>
        <fullName evidence="2">Uncharacterized conserved protein YbjT, contains NAD(P)-binding and DUF2867 domains</fullName>
    </submittedName>
</protein>
<dbReference type="Gene3D" id="3.40.50.720">
    <property type="entry name" value="NAD(P)-binding Rossmann-like Domain"/>
    <property type="match status" value="1"/>
</dbReference>
<dbReference type="GO" id="GO:0005737">
    <property type="term" value="C:cytoplasm"/>
    <property type="evidence" value="ECO:0007669"/>
    <property type="project" value="TreeGrafter"/>
</dbReference>
<dbReference type="Pfam" id="PF11066">
    <property type="entry name" value="DUF2867"/>
    <property type="match status" value="1"/>
</dbReference>
<dbReference type="Proteomes" id="UP000198802">
    <property type="component" value="Unassembled WGS sequence"/>
</dbReference>
<name>A0A0S4QGV0_9ACTN</name>
<gene>
    <name evidence="2" type="ORF">Ga0074812_101477</name>
</gene>
<evidence type="ECO:0000259" key="1">
    <source>
        <dbReference type="Pfam" id="PF13460"/>
    </source>
</evidence>
<dbReference type="Pfam" id="PF13460">
    <property type="entry name" value="NAD_binding_10"/>
    <property type="match status" value="1"/>
</dbReference>
<dbReference type="SUPFAM" id="SSF55961">
    <property type="entry name" value="Bet v1-like"/>
    <property type="match status" value="1"/>
</dbReference>
<dbReference type="PANTHER" id="PTHR48079:SF6">
    <property type="entry name" value="NAD(P)-BINDING DOMAIN-CONTAINING PROTEIN-RELATED"/>
    <property type="match status" value="1"/>
</dbReference>
<organism evidence="2 3">
    <name type="scientific">Parafrankia irregularis</name>
    <dbReference type="NCBI Taxonomy" id="795642"/>
    <lineage>
        <taxon>Bacteria</taxon>
        <taxon>Bacillati</taxon>
        <taxon>Actinomycetota</taxon>
        <taxon>Actinomycetes</taxon>
        <taxon>Frankiales</taxon>
        <taxon>Frankiaceae</taxon>
        <taxon>Parafrankia</taxon>
    </lineage>
</organism>
<sequence>MRVLVTGATGYIGGRLAPRLLAGGHHVRCLTRDPARLADVPWAHHRNAEIIRADALDPASLRPALAGVDTAYYLIHSIDSGGDFSAVDRAAAHAFADAARAAGVHRLIYLGGLSPATPAEAGSGATASQPSGGVSEHLASRQEVARILLGSGVPTVVLRAAVIIGSGSASFEMLRHLTERLPIMVTPRWVRTRIQPIAVRDVLYYLIGCLDIPATVNRSFDIGGPDILTYADMMRRFAAVEGLRERIIIQVPVLSPGLSSLWVGLVTPVPRAIARPLVRSLRTEVVAGEHDIAAWVPDPPDGLVPFETAVAYALAKIRDRAVETRWSTARWPGAPISTPFPQAIAALVGVPGPPGEPAVTDPTWAGGSLYTDERTRPVAASADRLWAVIEGIGGENGWYSWPLAWSARGWVDILVGGVGHRRGRRDPRQLRTGEAIDLWRVEEMVPGRLLRLRAEMKLPGQAWLELRVEPADGADSGGGAGGGGGGQRGVVYRQRALFLPHGLPGHLYWKAVSPFHAVVFGGMLRTIVHRAEADQDVPLPQHAAMRDRRDRAVR</sequence>
<dbReference type="InterPro" id="IPR016040">
    <property type="entry name" value="NAD(P)-bd_dom"/>
</dbReference>